<evidence type="ECO:0000256" key="1">
    <source>
        <dbReference type="ARBA" id="ARBA00004498"/>
    </source>
</evidence>
<protein>
    <recommendedName>
        <fullName evidence="3 14">Zona pellucida sperm-binding protein 3</fullName>
    </recommendedName>
</protein>
<evidence type="ECO:0000256" key="8">
    <source>
        <dbReference type="ARBA" id="ARBA00022692"/>
    </source>
</evidence>
<dbReference type="Pfam" id="PF00100">
    <property type="entry name" value="Zona_pellucida"/>
    <property type="match status" value="1"/>
</dbReference>
<evidence type="ECO:0000256" key="6">
    <source>
        <dbReference type="ARBA" id="ARBA00022530"/>
    </source>
</evidence>
<dbReference type="Gene3D" id="2.60.40.4100">
    <property type="entry name" value="Zona pellucida, ZP-C domain"/>
    <property type="match status" value="1"/>
</dbReference>
<dbReference type="AlphaFoldDB" id="A0AAW1Z9B6"/>
<keyword evidence="17" id="KW-1185">Reference proteome</keyword>
<keyword evidence="13" id="KW-0325">Glycoprotein</keyword>
<sequence length="436" mass="48140">MGIRQCVLGLLVLVAFDHVYGARPKARAFRPRVLMQKPESVELSEQLKPIQALHGVQSQRPQLAPLTPNEAPSSIQSKQEFQIPVSELTWKFPVAPEEPAQPDFNFELQQPKPHAANSIAVQCWEDAVHVEVKQDFFGTGQLLEPSLLSLGGCGVVDLDAAAGVFVFHSPLQECGGELVMTEDELVYIFTLDYKPAALQSTPIVRSSGVTVGVECHYPRRQNVSSSDLQPSWIPYTSTKVAEDILLFSLKLMTDDWMLERPLNVFFLGDILHIQASVKRYNHVPLRIFVDHCVATAGPDVNSAPMYSFIENHGCFTDAKYTGSSSNFLPRVQDDKIQFQLEAFRFQQESSGAIYITCLLRASAASSQIDEDHKACSFGTNGWVSSDGSDQVCGCCDASCGLRTDDVLPEVLGLQWEGKAQVGPLQVWDNQHQAKSV</sequence>
<keyword evidence="10" id="KW-1133">Transmembrane helix</keyword>
<evidence type="ECO:0000256" key="3">
    <source>
        <dbReference type="ARBA" id="ARBA00017980"/>
    </source>
</evidence>
<dbReference type="Proteomes" id="UP001479290">
    <property type="component" value="Unassembled WGS sequence"/>
</dbReference>
<dbReference type="PANTHER" id="PTHR11576:SF2">
    <property type="entry name" value="ZONA PELLUCIDA SPERM-BINDING PROTEIN 3"/>
    <property type="match status" value="1"/>
</dbReference>
<evidence type="ECO:0000313" key="17">
    <source>
        <dbReference type="Proteomes" id="UP001479290"/>
    </source>
</evidence>
<name>A0AAW1Z9B6_CULAL</name>
<dbReference type="GO" id="GO:2000344">
    <property type="term" value="P:positive regulation of acrosome reaction"/>
    <property type="evidence" value="ECO:0007669"/>
    <property type="project" value="UniProtKB-UniRule"/>
</dbReference>
<dbReference type="FunFam" id="2.60.40.4100:FF:000002">
    <property type="entry name" value="Zona pellucida sperm-binding protein 3"/>
    <property type="match status" value="1"/>
</dbReference>
<evidence type="ECO:0000256" key="10">
    <source>
        <dbReference type="ARBA" id="ARBA00022989"/>
    </source>
</evidence>
<evidence type="ECO:0000256" key="11">
    <source>
        <dbReference type="ARBA" id="ARBA00023136"/>
    </source>
</evidence>
<evidence type="ECO:0000313" key="16">
    <source>
        <dbReference type="EMBL" id="KAK9956632.1"/>
    </source>
</evidence>
<evidence type="ECO:0000256" key="4">
    <source>
        <dbReference type="ARBA" id="ARBA00022475"/>
    </source>
</evidence>
<feature type="chain" id="PRO_5043103056" description="Zona pellucida sperm-binding protein 3" evidence="14">
    <location>
        <begin position="22"/>
        <end position="436"/>
    </location>
</feature>
<dbReference type="FunFam" id="2.60.40.3210:FF:000001">
    <property type="entry name" value="Zona pellucida sperm-binding protein 3"/>
    <property type="match status" value="1"/>
</dbReference>
<keyword evidence="5 14" id="KW-0964">Secreted</keyword>
<evidence type="ECO:0000256" key="14">
    <source>
        <dbReference type="RuleBase" id="RU367066"/>
    </source>
</evidence>
<reference evidence="16 17" key="1">
    <citation type="submission" date="2024-05" db="EMBL/GenBank/DDBJ databases">
        <title>A high-quality chromosomal-level genome assembly of Topmouth culter (Culter alburnus).</title>
        <authorList>
            <person name="Zhao H."/>
        </authorList>
    </citation>
    <scope>NUCLEOTIDE SEQUENCE [LARGE SCALE GENOMIC DNA]</scope>
    <source>
        <strain evidence="16">CATC2023</strain>
        <tissue evidence="16">Muscle</tissue>
    </source>
</reference>
<comment type="PTM">
    <text evidence="14">Proteolytically cleaved before the transmembrane segment to yield the secreted ectodomain incorporated in the zona pellucida.</text>
</comment>
<evidence type="ECO:0000256" key="7">
    <source>
        <dbReference type="ARBA" id="ARBA00022685"/>
    </source>
</evidence>
<dbReference type="GO" id="GO:0007339">
    <property type="term" value="P:binding of sperm to zona pellucida"/>
    <property type="evidence" value="ECO:0007669"/>
    <property type="project" value="UniProtKB-UniRule"/>
</dbReference>
<dbReference type="EMBL" id="JAWDJR010000020">
    <property type="protein sequence ID" value="KAK9956632.1"/>
    <property type="molecule type" value="Genomic_DNA"/>
</dbReference>
<dbReference type="SMART" id="SM00241">
    <property type="entry name" value="ZP"/>
    <property type="match status" value="1"/>
</dbReference>
<evidence type="ECO:0000256" key="12">
    <source>
        <dbReference type="ARBA" id="ARBA00023157"/>
    </source>
</evidence>
<comment type="similarity">
    <text evidence="2 14">Belongs to the ZP domain family. ZPC subfamily.</text>
</comment>
<dbReference type="Gene3D" id="2.60.40.3210">
    <property type="entry name" value="Zona pellucida, ZP-N domain"/>
    <property type="match status" value="1"/>
</dbReference>
<keyword evidence="8" id="KW-0812">Transmembrane</keyword>
<keyword evidence="4 14" id="KW-1003">Cell membrane</keyword>
<dbReference type="GO" id="GO:0032190">
    <property type="term" value="F:acrosin binding"/>
    <property type="evidence" value="ECO:0007669"/>
    <property type="project" value="TreeGrafter"/>
</dbReference>
<dbReference type="PROSITE" id="PS51034">
    <property type="entry name" value="ZP_2"/>
    <property type="match status" value="1"/>
</dbReference>
<comment type="caution">
    <text evidence="16">The sequence shown here is derived from an EMBL/GenBank/DDBJ whole genome shotgun (WGS) entry which is preliminary data.</text>
</comment>
<keyword evidence="6 14" id="KW-0272">Extracellular matrix</keyword>
<dbReference type="Pfam" id="PF23344">
    <property type="entry name" value="ZP-N"/>
    <property type="match status" value="1"/>
</dbReference>
<keyword evidence="9 14" id="KW-0732">Signal</keyword>
<dbReference type="PANTHER" id="PTHR11576">
    <property type="entry name" value="ZONA PELLUCIDA SPERM-BINDING PROTEIN 3"/>
    <property type="match status" value="1"/>
</dbReference>
<dbReference type="GO" id="GO:0035804">
    <property type="term" value="F:structural constituent of egg coat"/>
    <property type="evidence" value="ECO:0007669"/>
    <property type="project" value="UniProtKB-UniRule"/>
</dbReference>
<comment type="subcellular location">
    <subcellularLocation>
        <location evidence="1">Secreted</location>
        <location evidence="1">Extracellular space</location>
        <location evidence="1">Extracellular matrix</location>
    </subcellularLocation>
    <subcellularLocation>
        <location evidence="14">Zona pellucida</location>
    </subcellularLocation>
    <subcellularLocation>
        <location evidence="14">Cell membrane</location>
        <topology evidence="14">Single-pass type I membrane protein</topology>
    </subcellularLocation>
</comment>
<proteinExistence type="inferred from homology"/>
<dbReference type="GO" id="GO:0035803">
    <property type="term" value="P:egg coat formation"/>
    <property type="evidence" value="ECO:0007669"/>
    <property type="project" value="UniProtKB-UniRule"/>
</dbReference>
<dbReference type="InterPro" id="IPR055355">
    <property type="entry name" value="ZP-C"/>
</dbReference>
<evidence type="ECO:0000256" key="2">
    <source>
        <dbReference type="ARBA" id="ARBA00006735"/>
    </source>
</evidence>
<feature type="domain" description="ZP" evidence="15">
    <location>
        <begin position="122"/>
        <end position="382"/>
    </location>
</feature>
<dbReference type="InterPro" id="IPR055356">
    <property type="entry name" value="ZP-N"/>
</dbReference>
<comment type="domain">
    <text evidence="14">The ZP domain is involved in the polymerization of the ZP proteins to form the zona pellucida.</text>
</comment>
<accession>A0AAW1Z9B6</accession>
<dbReference type="InterPro" id="IPR001507">
    <property type="entry name" value="ZP_dom"/>
</dbReference>
<dbReference type="PRINTS" id="PR00023">
    <property type="entry name" value="ZPELLUCIDA"/>
</dbReference>
<keyword evidence="7 14" id="KW-0165">Cleavage on pair of basic residues</keyword>
<evidence type="ECO:0000256" key="13">
    <source>
        <dbReference type="ARBA" id="ARBA00023180"/>
    </source>
</evidence>
<evidence type="ECO:0000256" key="5">
    <source>
        <dbReference type="ARBA" id="ARBA00022525"/>
    </source>
</evidence>
<comment type="function">
    <text evidence="14">Component of the zona pellucida, an extracellular matrix surrounding oocytes which mediates sperm binding, induction of the acrosome reaction and prevents post-fertilization polyspermy. The zona pellucida is composed of 3 to 4 glycoproteins, ZP1, ZP2, ZP3, and ZP4. ZP3 is essential for sperm binding and zona matrix formation.</text>
</comment>
<keyword evidence="11" id="KW-0472">Membrane</keyword>
<dbReference type="GO" id="GO:0035805">
    <property type="term" value="C:egg coat"/>
    <property type="evidence" value="ECO:0007669"/>
    <property type="project" value="UniProtKB-SubCell"/>
</dbReference>
<gene>
    <name evidence="16" type="ORF">ABG768_014351</name>
</gene>
<dbReference type="GO" id="GO:0005886">
    <property type="term" value="C:plasma membrane"/>
    <property type="evidence" value="ECO:0007669"/>
    <property type="project" value="UniProtKB-SubCell"/>
</dbReference>
<dbReference type="InterPro" id="IPR042235">
    <property type="entry name" value="ZP-C_dom"/>
</dbReference>
<dbReference type="InterPro" id="IPR048290">
    <property type="entry name" value="ZP_chr"/>
</dbReference>
<keyword evidence="12 14" id="KW-1015">Disulfide bond</keyword>
<organism evidence="16 17">
    <name type="scientific">Culter alburnus</name>
    <name type="common">Topmouth culter</name>
    <dbReference type="NCBI Taxonomy" id="194366"/>
    <lineage>
        <taxon>Eukaryota</taxon>
        <taxon>Metazoa</taxon>
        <taxon>Chordata</taxon>
        <taxon>Craniata</taxon>
        <taxon>Vertebrata</taxon>
        <taxon>Euteleostomi</taxon>
        <taxon>Actinopterygii</taxon>
        <taxon>Neopterygii</taxon>
        <taxon>Teleostei</taxon>
        <taxon>Ostariophysi</taxon>
        <taxon>Cypriniformes</taxon>
        <taxon>Xenocyprididae</taxon>
        <taxon>Xenocypridinae</taxon>
        <taxon>Culter</taxon>
    </lineage>
</organism>
<feature type="signal peptide" evidence="14">
    <location>
        <begin position="1"/>
        <end position="21"/>
    </location>
</feature>
<evidence type="ECO:0000256" key="9">
    <source>
        <dbReference type="ARBA" id="ARBA00022729"/>
    </source>
</evidence>
<evidence type="ECO:0000259" key="15">
    <source>
        <dbReference type="PROSITE" id="PS51034"/>
    </source>
</evidence>